<name>A0ABT0Z1D2_9FLAO</name>
<dbReference type="EMBL" id="JAMSCK010000003">
    <property type="protein sequence ID" value="MCM8569531.1"/>
    <property type="molecule type" value="Genomic_DNA"/>
</dbReference>
<accession>A0ABT0Z1D2</accession>
<dbReference type="Proteomes" id="UP001155077">
    <property type="component" value="Unassembled WGS sequence"/>
</dbReference>
<feature type="transmembrane region" description="Helical" evidence="1">
    <location>
        <begin position="88"/>
        <end position="109"/>
    </location>
</feature>
<organism evidence="2 3">
    <name type="scientific">Gramella jeungdoensis</name>
    <dbReference type="NCBI Taxonomy" id="708091"/>
    <lineage>
        <taxon>Bacteria</taxon>
        <taxon>Pseudomonadati</taxon>
        <taxon>Bacteroidota</taxon>
        <taxon>Flavobacteriia</taxon>
        <taxon>Flavobacteriales</taxon>
        <taxon>Flavobacteriaceae</taxon>
        <taxon>Christiangramia</taxon>
    </lineage>
</organism>
<evidence type="ECO:0008006" key="4">
    <source>
        <dbReference type="Google" id="ProtNLM"/>
    </source>
</evidence>
<proteinExistence type="predicted"/>
<comment type="caution">
    <text evidence="2">The sequence shown here is derived from an EMBL/GenBank/DDBJ whole genome shotgun (WGS) entry which is preliminary data.</text>
</comment>
<evidence type="ECO:0000313" key="2">
    <source>
        <dbReference type="EMBL" id="MCM8569531.1"/>
    </source>
</evidence>
<evidence type="ECO:0000256" key="1">
    <source>
        <dbReference type="SAM" id="Phobius"/>
    </source>
</evidence>
<protein>
    <recommendedName>
        <fullName evidence="4">Restriction system protein Mrr-like N-terminal domain-containing protein</fullName>
    </recommendedName>
</protein>
<sequence>MKSWGPQELLNYFQNNPIPPKDFGKKEKEILQSLHSYKLIVLNADGTYSITTKGKLALNMGVERFIELEKMEVKLASKAPILKYLGRMLFLVTLILLLIIVYLLAKILANQTIGLFKF</sequence>
<keyword evidence="3" id="KW-1185">Reference proteome</keyword>
<keyword evidence="1" id="KW-0472">Membrane</keyword>
<gene>
    <name evidence="2" type="ORF">NE848_09075</name>
</gene>
<dbReference type="RefSeq" id="WP_252112686.1">
    <property type="nucleotide sequence ID" value="NZ_JAMSCK010000003.1"/>
</dbReference>
<keyword evidence="1" id="KW-1133">Transmembrane helix</keyword>
<reference evidence="2" key="1">
    <citation type="submission" date="2022-06" db="EMBL/GenBank/DDBJ databases">
        <title>Gramella sediminis sp. nov., isolated from deep-sea sediment of the Indian Ocean.</title>
        <authorList>
            <person name="Yang L."/>
        </authorList>
    </citation>
    <scope>NUCLEOTIDE SEQUENCE</scope>
    <source>
        <strain evidence="2">HMD3159</strain>
    </source>
</reference>
<evidence type="ECO:0000313" key="3">
    <source>
        <dbReference type="Proteomes" id="UP001155077"/>
    </source>
</evidence>
<keyword evidence="1" id="KW-0812">Transmembrane</keyword>